<dbReference type="InterPro" id="IPR026607">
    <property type="entry name" value="DMRT"/>
</dbReference>
<feature type="region of interest" description="Disordered" evidence="7">
    <location>
        <begin position="394"/>
        <end position="435"/>
    </location>
</feature>
<dbReference type="SUPFAM" id="SSF82927">
    <property type="entry name" value="Cysteine-rich DNA binding domain, (DM domain)"/>
    <property type="match status" value="1"/>
</dbReference>
<dbReference type="GO" id="GO:0000981">
    <property type="term" value="F:DNA-binding transcription factor activity, RNA polymerase II-specific"/>
    <property type="evidence" value="ECO:0007669"/>
    <property type="project" value="TreeGrafter"/>
</dbReference>
<feature type="compositionally biased region" description="Low complexity" evidence="7">
    <location>
        <begin position="418"/>
        <end position="432"/>
    </location>
</feature>
<dbReference type="PANTHER" id="PTHR12322:SF71">
    <property type="entry name" value="DOUBLESEX- AND MAB-3-RELATED TRANSCRIPTION FACTOR A1"/>
    <property type="match status" value="1"/>
</dbReference>
<comment type="subcellular location">
    <subcellularLocation>
        <location evidence="6">Nucleus</location>
    </subcellularLocation>
</comment>
<evidence type="ECO:0000313" key="9">
    <source>
        <dbReference type="Proteomes" id="UP000515208"/>
    </source>
</evidence>
<dbReference type="RefSeq" id="XP_010851648.1">
    <property type="nucleotide sequence ID" value="XM_010853346.1"/>
</dbReference>
<dbReference type="SUPFAM" id="SSF46934">
    <property type="entry name" value="UBA-like"/>
    <property type="match status" value="1"/>
</dbReference>
<dbReference type="PROSITE" id="PS50809">
    <property type="entry name" value="DM_2"/>
    <property type="match status" value="1"/>
</dbReference>
<dbReference type="GO" id="GO:0000978">
    <property type="term" value="F:RNA polymerase II cis-regulatory region sequence-specific DNA binding"/>
    <property type="evidence" value="ECO:0007669"/>
    <property type="project" value="TreeGrafter"/>
</dbReference>
<accession>A0A6P3IAS2</accession>
<organism evidence="9 10">
    <name type="scientific">Bison bison bison</name>
    <name type="common">North American plains bison</name>
    <dbReference type="NCBI Taxonomy" id="43346"/>
    <lineage>
        <taxon>Eukaryota</taxon>
        <taxon>Metazoa</taxon>
        <taxon>Chordata</taxon>
        <taxon>Craniata</taxon>
        <taxon>Vertebrata</taxon>
        <taxon>Euteleostomi</taxon>
        <taxon>Mammalia</taxon>
        <taxon>Eutheria</taxon>
        <taxon>Laurasiatheria</taxon>
        <taxon>Artiodactyla</taxon>
        <taxon>Ruminantia</taxon>
        <taxon>Pecora</taxon>
        <taxon>Bovidae</taxon>
        <taxon>Bovinae</taxon>
        <taxon>Bison</taxon>
    </lineage>
</organism>
<dbReference type="GO" id="GO:0007548">
    <property type="term" value="P:sex differentiation"/>
    <property type="evidence" value="ECO:0007669"/>
    <property type="project" value="TreeGrafter"/>
</dbReference>
<name>A0A6P3IAS2_BISBB</name>
<dbReference type="Pfam" id="PF00751">
    <property type="entry name" value="DM"/>
    <property type="match status" value="1"/>
</dbReference>
<dbReference type="Gene3D" id="4.10.1040.10">
    <property type="entry name" value="DM DNA-binding domain"/>
    <property type="match status" value="1"/>
</dbReference>
<evidence type="ECO:0000313" key="10">
    <source>
        <dbReference type="RefSeq" id="XP_010851648.1"/>
    </source>
</evidence>
<reference evidence="10" key="1">
    <citation type="submission" date="2025-08" db="UniProtKB">
        <authorList>
            <consortium name="RefSeq"/>
        </authorList>
    </citation>
    <scope>IDENTIFICATION</scope>
    <source>
        <tissue evidence="10">Blood</tissue>
    </source>
</reference>
<evidence type="ECO:0000256" key="6">
    <source>
        <dbReference type="PROSITE-ProRule" id="PRU00070"/>
    </source>
</evidence>
<gene>
    <name evidence="10" type="primary">DMRTA1</name>
</gene>
<evidence type="ECO:0000256" key="1">
    <source>
        <dbReference type="ARBA" id="ARBA00006834"/>
    </source>
</evidence>
<dbReference type="GO" id="GO:0005634">
    <property type="term" value="C:nucleus"/>
    <property type="evidence" value="ECO:0007669"/>
    <property type="project" value="UniProtKB-SubCell"/>
</dbReference>
<evidence type="ECO:0000256" key="4">
    <source>
        <dbReference type="ARBA" id="ARBA00023125"/>
    </source>
</evidence>
<evidence type="ECO:0000256" key="5">
    <source>
        <dbReference type="ARBA" id="ARBA00023242"/>
    </source>
</evidence>
<feature type="DNA-binding region" description="DM" evidence="6">
    <location>
        <begin position="342"/>
        <end position="389"/>
    </location>
</feature>
<dbReference type="AlphaFoldDB" id="A0A6P3IAS2"/>
<dbReference type="InterPro" id="IPR001275">
    <property type="entry name" value="DM_DNA-bd"/>
</dbReference>
<dbReference type="OrthoDB" id="6162476at2759"/>
<dbReference type="KEGG" id="bbis:104998265"/>
<feature type="compositionally biased region" description="Low complexity" evidence="7">
    <location>
        <begin position="538"/>
        <end position="551"/>
    </location>
</feature>
<dbReference type="CTD" id="63951"/>
<keyword evidence="3 6" id="KW-0862">Zinc</keyword>
<dbReference type="Proteomes" id="UP000515208">
    <property type="component" value="Unplaced"/>
</dbReference>
<feature type="region of interest" description="Disordered" evidence="7">
    <location>
        <begin position="469"/>
        <end position="551"/>
    </location>
</feature>
<evidence type="ECO:0000259" key="8">
    <source>
        <dbReference type="PROSITE" id="PS50809"/>
    </source>
</evidence>
<feature type="compositionally biased region" description="Polar residues" evidence="7">
    <location>
        <begin position="475"/>
        <end position="515"/>
    </location>
</feature>
<keyword evidence="4 6" id="KW-0238">DNA-binding</keyword>
<dbReference type="InterPro" id="IPR036407">
    <property type="entry name" value="DM_DNA-bd_sf"/>
</dbReference>
<dbReference type="GO" id="GO:0008344">
    <property type="term" value="P:adult locomotory behavior"/>
    <property type="evidence" value="ECO:0007669"/>
    <property type="project" value="UniProtKB-ARBA"/>
</dbReference>
<dbReference type="PROSITE" id="PS40000">
    <property type="entry name" value="DM_1"/>
    <property type="match status" value="1"/>
</dbReference>
<dbReference type="PANTHER" id="PTHR12322">
    <property type="entry name" value="DOUBLESEX AND MAB-3 RELATED TRANSCRIPTION FACTOR DMRT"/>
    <property type="match status" value="1"/>
</dbReference>
<dbReference type="GeneID" id="104998265"/>
<dbReference type="InterPro" id="IPR005173">
    <property type="entry name" value="DMA"/>
</dbReference>
<dbReference type="InterPro" id="IPR009060">
    <property type="entry name" value="UBA-like_sf"/>
</dbReference>
<dbReference type="InterPro" id="IPR046472">
    <property type="entry name" value="DMRT5_1_DMB_dom"/>
</dbReference>
<dbReference type="FunFam" id="4.10.1040.10:FF:000001">
    <property type="entry name" value="doublesex- and mab-3-related transcription factor 1"/>
    <property type="match status" value="1"/>
</dbReference>
<evidence type="ECO:0000256" key="2">
    <source>
        <dbReference type="ARBA" id="ARBA00022723"/>
    </source>
</evidence>
<evidence type="ECO:0000256" key="3">
    <source>
        <dbReference type="ARBA" id="ARBA00022833"/>
    </source>
</evidence>
<sequence length="749" mass="80909">MTDITVPQNPNALRVNLLRIHQVENFILKFEEFPEGVSEADNDIDMVKSFQDDCTLSLLHKAKMRSRGNSGFHRSTLELWNEKYLGAVGDKRLRFPLLSLKSLAFVTSQANGSVSLDLASGALPRIAVAQADVCRVLDDRNSNYYPWGQLFFPSAVRGLEFILRDRGCCSLKSSLRALLSLIPPKAGSLRWGSCSLHPSPCEEMVSSFKYARESRGQSLQLWEAVVPKFIAGIVSDFVAHFCCDSSLTRHFSAIEQPQCGSRDRSRSGPLHLAPGLVVAAPPPPSPALPVPPGIPVPPTFLRPSSLFLRAASSAGSGGCPPPAELERGVGAVAGGYPRTPKCARCRNHGVVSALKGHKRFCRWRDCACAKCTLIAERQRVMAAQVALRRQQAQEESEARGLQRLLYPGPSGPGGRSSGGSSRTETSQTTSSGPATVTALGLSASRQASGLATPVFEIFQPDYIEEKQGQKESKCDSCQSGQEELGSKSHQFTLRSSPKSNDVTGKQNIRSSISENPNKDDSIQSLHPGEQSGGEESPRSLSSSDLESGNENEWAKDFTDSTASHPTVSSRPRDPLDILTKIFPSYRLSRLEGILQFCKGDVVQAIEEILNGKEHKPDTRDLANSGALENTAFPRVSNFSLAGIGFGTLGNKSAFSPLHTSSASYGGDSSLYSLNPRLGISPFRLAYSSPGRGLSGFMSPYLTPGLVPSLPCRPALDYAFSGMIRDSSYLPIKDSVTGGRLYSRPNQSNL</sequence>
<keyword evidence="2 6" id="KW-0479">Metal-binding</keyword>
<feature type="domain" description="DM" evidence="8">
    <location>
        <begin position="342"/>
        <end position="389"/>
    </location>
</feature>
<keyword evidence="9" id="KW-1185">Reference proteome</keyword>
<dbReference type="Pfam" id="PF03474">
    <property type="entry name" value="DMA"/>
    <property type="match status" value="1"/>
</dbReference>
<proteinExistence type="inferred from homology"/>
<protein>
    <submittedName>
        <fullName evidence="10">Doublesex- and mab-3-related transcription factor A1</fullName>
    </submittedName>
</protein>
<dbReference type="GO" id="GO:0046872">
    <property type="term" value="F:metal ion binding"/>
    <property type="evidence" value="ECO:0007669"/>
    <property type="project" value="UniProtKB-KW"/>
</dbReference>
<dbReference type="SMART" id="SM00301">
    <property type="entry name" value="DM"/>
    <property type="match status" value="1"/>
</dbReference>
<keyword evidence="5 6" id="KW-0539">Nucleus</keyword>
<dbReference type="Pfam" id="PF20624">
    <property type="entry name" value="DMRT5_DMB"/>
    <property type="match status" value="1"/>
</dbReference>
<evidence type="ECO:0000256" key="7">
    <source>
        <dbReference type="SAM" id="MobiDB-lite"/>
    </source>
</evidence>
<comment type="similarity">
    <text evidence="1">Belongs to the DMRT family.</text>
</comment>
<dbReference type="CDD" id="cd14417">
    <property type="entry name" value="CUE_DMA_DMRTA1"/>
    <property type="match status" value="1"/>
</dbReference>